<proteinExistence type="predicted"/>
<feature type="transmembrane region" description="Helical" evidence="1">
    <location>
        <begin position="35"/>
        <end position="55"/>
    </location>
</feature>
<dbReference type="Proteomes" id="UP001302806">
    <property type="component" value="Chromosome"/>
</dbReference>
<keyword evidence="1" id="KW-1133">Transmembrane helix</keyword>
<protein>
    <recommendedName>
        <fullName evidence="4">ATP synthase F0 subunit 8</fullName>
    </recommendedName>
</protein>
<evidence type="ECO:0000313" key="2">
    <source>
        <dbReference type="EMBL" id="WNH10053.1"/>
    </source>
</evidence>
<gene>
    <name evidence="2" type="ORF">RHP51_04970</name>
</gene>
<keyword evidence="1" id="KW-0812">Transmembrane</keyword>
<reference evidence="2 3" key="1">
    <citation type="submission" date="2023-09" db="EMBL/GenBank/DDBJ databases">
        <title>Thalassobella suaedae gen. nov., sp. nov., a marine bacterium of the family Flavobacteriaceae isolated from a halophyte Suaeda japonica.</title>
        <authorList>
            <person name="Lee S.Y."/>
            <person name="Hwang C.Y."/>
        </authorList>
    </citation>
    <scope>NUCLEOTIDE SEQUENCE [LARGE SCALE GENOMIC DNA]</scope>
    <source>
        <strain evidence="2 3">HL-DH14</strain>
    </source>
</reference>
<evidence type="ECO:0000313" key="3">
    <source>
        <dbReference type="Proteomes" id="UP001302806"/>
    </source>
</evidence>
<feature type="transmembrane region" description="Helical" evidence="1">
    <location>
        <begin position="7"/>
        <end position="29"/>
    </location>
</feature>
<sequence length="70" mass="8081">MEKWKITLSVIVGSIFMIIPLYQVIMYGLLLSEKINYTFISFCFGIALIAFWGRLKVLAKNIQGKYTNTK</sequence>
<evidence type="ECO:0000256" key="1">
    <source>
        <dbReference type="SAM" id="Phobius"/>
    </source>
</evidence>
<evidence type="ECO:0008006" key="4">
    <source>
        <dbReference type="Google" id="ProtNLM"/>
    </source>
</evidence>
<dbReference type="EMBL" id="CP134537">
    <property type="protein sequence ID" value="WNH10053.1"/>
    <property type="molecule type" value="Genomic_DNA"/>
</dbReference>
<name>A0ABY9XW20_9FLAO</name>
<organism evidence="2 3">
    <name type="scientific">Thalassobellus suaedae</name>
    <dbReference type="NCBI Taxonomy" id="3074124"/>
    <lineage>
        <taxon>Bacteria</taxon>
        <taxon>Pseudomonadati</taxon>
        <taxon>Bacteroidota</taxon>
        <taxon>Flavobacteriia</taxon>
        <taxon>Flavobacteriales</taxon>
        <taxon>Flavobacteriaceae</taxon>
        <taxon>Thalassobellus</taxon>
    </lineage>
</organism>
<keyword evidence="1" id="KW-0472">Membrane</keyword>
<accession>A0ABY9XW20</accession>
<dbReference type="RefSeq" id="WP_415866402.1">
    <property type="nucleotide sequence ID" value="NZ_CP134537.1"/>
</dbReference>